<keyword evidence="2" id="KW-0862">Zinc</keyword>
<dbReference type="CDD" id="cd18793">
    <property type="entry name" value="SF2_C_SNF"/>
    <property type="match status" value="1"/>
</dbReference>
<dbReference type="GO" id="GO:0008270">
    <property type="term" value="F:zinc ion binding"/>
    <property type="evidence" value="ECO:0007669"/>
    <property type="project" value="UniProtKB-KW"/>
</dbReference>
<keyword evidence="6" id="KW-0347">Helicase</keyword>
<dbReference type="InterPro" id="IPR049730">
    <property type="entry name" value="SNF2/RAD54-like_C"/>
</dbReference>
<dbReference type="Gene3D" id="3.40.50.10810">
    <property type="entry name" value="Tandem AAA-ATPase domain"/>
    <property type="match status" value="1"/>
</dbReference>
<dbReference type="GO" id="GO:0004386">
    <property type="term" value="F:helicase activity"/>
    <property type="evidence" value="ECO:0007669"/>
    <property type="project" value="UniProtKB-KW"/>
</dbReference>
<dbReference type="EMBL" id="PVTL01000004">
    <property type="protein sequence ID" value="PRY68475.1"/>
    <property type="molecule type" value="Genomic_DNA"/>
</dbReference>
<keyword evidence="1" id="KW-0378">Hydrolase</keyword>
<organism evidence="6 7">
    <name type="scientific">Glaciihabitans tibetensis</name>
    <dbReference type="NCBI Taxonomy" id="1266600"/>
    <lineage>
        <taxon>Bacteria</taxon>
        <taxon>Bacillati</taxon>
        <taxon>Actinomycetota</taxon>
        <taxon>Actinomycetes</taxon>
        <taxon>Micrococcales</taxon>
        <taxon>Microbacteriaceae</taxon>
        <taxon>Glaciihabitans</taxon>
    </lineage>
</organism>
<evidence type="ECO:0000313" key="6">
    <source>
        <dbReference type="EMBL" id="PRY68475.1"/>
    </source>
</evidence>
<dbReference type="InterPro" id="IPR000330">
    <property type="entry name" value="SNF2_N"/>
</dbReference>
<dbReference type="Pfam" id="PF00176">
    <property type="entry name" value="SNF2-rel_dom"/>
    <property type="match status" value="1"/>
</dbReference>
<dbReference type="GO" id="GO:0005524">
    <property type="term" value="F:ATP binding"/>
    <property type="evidence" value="ECO:0007669"/>
    <property type="project" value="InterPro"/>
</dbReference>
<dbReference type="SMART" id="SM00487">
    <property type="entry name" value="DEXDc"/>
    <property type="match status" value="1"/>
</dbReference>
<gene>
    <name evidence="6" type="ORF">B0I08_104177</name>
</gene>
<dbReference type="PROSITE" id="PS51194">
    <property type="entry name" value="HELICASE_CTER"/>
    <property type="match status" value="1"/>
</dbReference>
<dbReference type="SMART" id="SM00490">
    <property type="entry name" value="HELICc"/>
    <property type="match status" value="1"/>
</dbReference>
<evidence type="ECO:0000256" key="2">
    <source>
        <dbReference type="PROSITE-ProRule" id="PRU00325"/>
    </source>
</evidence>
<keyword evidence="6" id="KW-0547">Nucleotide-binding</keyword>
<evidence type="ECO:0000256" key="1">
    <source>
        <dbReference type="ARBA" id="ARBA00022801"/>
    </source>
</evidence>
<dbReference type="Proteomes" id="UP000237983">
    <property type="component" value="Unassembled WGS sequence"/>
</dbReference>
<evidence type="ECO:0000313" key="7">
    <source>
        <dbReference type="Proteomes" id="UP000237983"/>
    </source>
</evidence>
<dbReference type="InterPro" id="IPR014001">
    <property type="entry name" value="Helicase_ATP-bd"/>
</dbReference>
<evidence type="ECO:0000259" key="3">
    <source>
        <dbReference type="PROSITE" id="PS50966"/>
    </source>
</evidence>
<sequence length="1168" mass="129657">MRAEFPARVLFPVRMEEPGRWENGRMPSDAPPLVDVDDIVHLVGPASFQRARGYARGGAVSDIDWEVSSGTLTSKVKGHSPRPYRSRIVLAPAADGFHRPVSSACSCPVSGDCKHVAATLLESNATHMQHRERDGVRRTSELRTAAGLAEAPQPTEAPPAEASWKTTMTALTAKKTASTARPFGTSADTAAKLPRTPLALQFELREQTPRTADRWRGPTAKAATSNAEPGAVYRLGVRPVIPGSSGNWVRANITWNSITHQINQLALNADQHRWFAEFAALYRATTRDVYTGQDADWILLDDFHSPLLWALLRDATKLGIELVGNKKSVTVRIGGNANVSLDATRDDPSADLRFETVLTLDGDRFPADAAGAIGNHGVYTFEITPETIYTLAPSASSLTDEQRRLLKQSSELVVPAGDVDEFLTEFFPKLRRSVEVTSTNESVDFPEMAPPVLVLTAAFRAKNVLRLSWDWEYFEAGTYSRLPLHATAGDDELRDVAMEQSTIEQAERVLRSAAEASADLFEQLQPTTTLQGLPAAEFTAKVLPELEALRGLRIEVNGSRPDYQELTEAPQLSIKTVESNQRDWFDLGVIVTIEGRDVPFGPLFKALARGQKKLLLVDNSYLSLDQPAFAELHRLINEASALQEWETGPRISRYQATLWAEFEDLADETEQAQSWRAAVTGLMALDTPDLSTIESTPLPPSIRADMRPYQREGFNWLAFLWKHQLGGILADDMGLGKTLQTLALISHAVEQRDASDTRPFLVVAPTSVVSNWLAEAEHFAPGLDVRGITATEQKSGRRLRGLVAGADVVVTSYALFRLDFEAYQDEDWAGLILDEAQFVKNSSSKAHEAARDLNAPFKLAITGTPMENSLTDLWSLFGIVAPGLFPSARKFAENYVRPIGRGDRPELMAKLRRRIRPLMMRRSKDIVAKDLPAKQEQELRIDLSPAHKNLYDTFLQRERQKLLGLIGDMDKNRFVVFRSLTLLRMLSLDPSLVDEKYSDISSSKLDALFEQLEPIIAEGHRTLVFSQFTSFLKKAASRMDDLGIEYTYLDGSTLRRPEVIKKFKDGTAPVFLISLKAGGFGLNLTEADYVFLLDPWWNPATEAQAVDRTHRIGQTKSVMVYRMVARGTIEEKVMVLKAQKAKLFSQVMDDDALFSSALTEDDIRGLLE</sequence>
<dbReference type="Gene3D" id="3.40.50.300">
    <property type="entry name" value="P-loop containing nucleotide triphosphate hydrolases"/>
    <property type="match status" value="1"/>
</dbReference>
<keyword evidence="7" id="KW-1185">Reference proteome</keyword>
<dbReference type="InterPro" id="IPR001650">
    <property type="entry name" value="Helicase_C-like"/>
</dbReference>
<feature type="domain" description="SWIM-type" evidence="3">
    <location>
        <begin position="84"/>
        <end position="124"/>
    </location>
</feature>
<accession>A0A2T0VE86</accession>
<keyword evidence="2" id="KW-0479">Metal-binding</keyword>
<dbReference type="InterPro" id="IPR027417">
    <property type="entry name" value="P-loop_NTPase"/>
</dbReference>
<dbReference type="AlphaFoldDB" id="A0A2T0VE86"/>
<evidence type="ECO:0000259" key="4">
    <source>
        <dbReference type="PROSITE" id="PS51192"/>
    </source>
</evidence>
<name>A0A2T0VE86_9MICO</name>
<dbReference type="PROSITE" id="PS51192">
    <property type="entry name" value="HELICASE_ATP_BIND_1"/>
    <property type="match status" value="1"/>
</dbReference>
<protein>
    <submittedName>
        <fullName evidence="6">SNF2 family DNA or RNA helicase</fullName>
    </submittedName>
</protein>
<dbReference type="CDD" id="cd18012">
    <property type="entry name" value="DEXQc_arch_SWI2_SNF2"/>
    <property type="match status" value="1"/>
</dbReference>
<dbReference type="SUPFAM" id="SSF52540">
    <property type="entry name" value="P-loop containing nucleoside triphosphate hydrolases"/>
    <property type="match status" value="2"/>
</dbReference>
<feature type="domain" description="Helicase C-terminal" evidence="5">
    <location>
        <begin position="1004"/>
        <end position="1164"/>
    </location>
</feature>
<keyword evidence="6" id="KW-0067">ATP-binding</keyword>
<evidence type="ECO:0000259" key="5">
    <source>
        <dbReference type="PROSITE" id="PS51194"/>
    </source>
</evidence>
<dbReference type="PROSITE" id="PS50966">
    <property type="entry name" value="ZF_SWIM"/>
    <property type="match status" value="1"/>
</dbReference>
<dbReference type="InterPro" id="IPR038718">
    <property type="entry name" value="SNF2-like_sf"/>
</dbReference>
<feature type="domain" description="Helicase ATP-binding" evidence="4">
    <location>
        <begin position="718"/>
        <end position="883"/>
    </location>
</feature>
<comment type="caution">
    <text evidence="6">The sequence shown here is derived from an EMBL/GenBank/DDBJ whole genome shotgun (WGS) entry which is preliminary data.</text>
</comment>
<keyword evidence="2" id="KW-0863">Zinc-finger</keyword>
<dbReference type="Pfam" id="PF00271">
    <property type="entry name" value="Helicase_C"/>
    <property type="match status" value="1"/>
</dbReference>
<proteinExistence type="predicted"/>
<dbReference type="PANTHER" id="PTHR10799">
    <property type="entry name" value="SNF2/RAD54 HELICASE FAMILY"/>
    <property type="match status" value="1"/>
</dbReference>
<dbReference type="GO" id="GO:0016787">
    <property type="term" value="F:hydrolase activity"/>
    <property type="evidence" value="ECO:0007669"/>
    <property type="project" value="UniProtKB-KW"/>
</dbReference>
<reference evidence="6 7" key="1">
    <citation type="submission" date="2018-03" db="EMBL/GenBank/DDBJ databases">
        <title>Genomic Encyclopedia of Type Strains, Phase III (KMG-III): the genomes of soil and plant-associated and newly described type strains.</title>
        <authorList>
            <person name="Whitman W."/>
        </authorList>
    </citation>
    <scope>NUCLEOTIDE SEQUENCE [LARGE SCALE GENOMIC DNA]</scope>
    <source>
        <strain evidence="6 7">CGMCC 1.12484</strain>
    </source>
</reference>
<dbReference type="InterPro" id="IPR007527">
    <property type="entry name" value="Znf_SWIM"/>
</dbReference>